<proteinExistence type="predicted"/>
<evidence type="ECO:0008006" key="4">
    <source>
        <dbReference type="Google" id="ProtNLM"/>
    </source>
</evidence>
<keyword evidence="1" id="KW-0812">Transmembrane</keyword>
<keyword evidence="3" id="KW-1185">Reference proteome</keyword>
<sequence length="70" mass="7056">MTSSGTTTICAHPVRDIIIVMLVGVVAGLLSFIVVTKLGGTALDGLTKAGTACLAVAGAGLIVLQYLKRN</sequence>
<evidence type="ECO:0000313" key="2">
    <source>
        <dbReference type="EMBL" id="WTR73858.1"/>
    </source>
</evidence>
<organism evidence="2 3">
    <name type="scientific">Streptomyces zaomyceticus</name>
    <dbReference type="NCBI Taxonomy" id="68286"/>
    <lineage>
        <taxon>Bacteria</taxon>
        <taxon>Bacillati</taxon>
        <taxon>Actinomycetota</taxon>
        <taxon>Actinomycetes</taxon>
        <taxon>Kitasatosporales</taxon>
        <taxon>Streptomycetaceae</taxon>
        <taxon>Streptomyces</taxon>
    </lineage>
</organism>
<dbReference type="EMBL" id="CP108188">
    <property type="protein sequence ID" value="WTR73858.1"/>
    <property type="molecule type" value="Genomic_DNA"/>
</dbReference>
<accession>A0ABZ1LH95</accession>
<evidence type="ECO:0000256" key="1">
    <source>
        <dbReference type="SAM" id="Phobius"/>
    </source>
</evidence>
<gene>
    <name evidence="2" type="ORF">OG814_33510</name>
</gene>
<keyword evidence="1" id="KW-1133">Transmembrane helix</keyword>
<feature type="transmembrane region" description="Helical" evidence="1">
    <location>
        <begin position="17"/>
        <end position="35"/>
    </location>
</feature>
<feature type="transmembrane region" description="Helical" evidence="1">
    <location>
        <begin position="47"/>
        <end position="67"/>
    </location>
</feature>
<evidence type="ECO:0000313" key="3">
    <source>
        <dbReference type="Proteomes" id="UP001622594"/>
    </source>
</evidence>
<dbReference type="Proteomes" id="UP001622594">
    <property type="component" value="Chromosome"/>
</dbReference>
<name>A0ABZ1LH95_9ACTN</name>
<keyword evidence="1" id="KW-0472">Membrane</keyword>
<reference evidence="2 3" key="1">
    <citation type="submission" date="2022-10" db="EMBL/GenBank/DDBJ databases">
        <title>The complete genomes of actinobacterial strains from the NBC collection.</title>
        <authorList>
            <person name="Joergensen T.S."/>
            <person name="Alvarez Arevalo M."/>
            <person name="Sterndorff E.B."/>
            <person name="Faurdal D."/>
            <person name="Vuksanovic O."/>
            <person name="Mourched A.-S."/>
            <person name="Charusanti P."/>
            <person name="Shaw S."/>
            <person name="Blin K."/>
            <person name="Weber T."/>
        </authorList>
    </citation>
    <scope>NUCLEOTIDE SEQUENCE [LARGE SCALE GENOMIC DNA]</scope>
    <source>
        <strain evidence="2 3">NBC_00123</strain>
    </source>
</reference>
<protein>
    <recommendedName>
        <fullName evidence="4">GlsB/YeaQ/YmgE family stress response membrane protein</fullName>
    </recommendedName>
</protein>
<dbReference type="RefSeq" id="WP_327160835.1">
    <property type="nucleotide sequence ID" value="NZ_CP108062.1"/>
</dbReference>